<organism evidence="1 2">
    <name type="scientific">Hoylesella shahii DSM 15611 = JCM 12083</name>
    <dbReference type="NCBI Taxonomy" id="1122991"/>
    <lineage>
        <taxon>Bacteria</taxon>
        <taxon>Pseudomonadati</taxon>
        <taxon>Bacteroidota</taxon>
        <taxon>Bacteroidia</taxon>
        <taxon>Bacteroidales</taxon>
        <taxon>Prevotellaceae</taxon>
        <taxon>Hoylesella</taxon>
    </lineage>
</organism>
<gene>
    <name evidence="1" type="ORF">EJ73_01270</name>
</gene>
<reference evidence="1 2" key="1">
    <citation type="submission" date="2018-05" db="EMBL/GenBank/DDBJ databases">
        <title>Genomic Encyclopedia of Type Strains, Phase I: the one thousand microbial genomes (KMG-I) project.</title>
        <authorList>
            <person name="Kyrpides N."/>
        </authorList>
    </citation>
    <scope>NUCLEOTIDE SEQUENCE [LARGE SCALE GENOMIC DNA]</scope>
    <source>
        <strain evidence="1 2">DSM 15611</strain>
    </source>
</reference>
<name>A0A318HZV9_9BACT</name>
<evidence type="ECO:0000313" key="1">
    <source>
        <dbReference type="EMBL" id="PXX22280.1"/>
    </source>
</evidence>
<proteinExistence type="predicted"/>
<dbReference type="EMBL" id="QJJX01000012">
    <property type="protein sequence ID" value="PXX22280.1"/>
    <property type="molecule type" value="Genomic_DNA"/>
</dbReference>
<comment type="caution">
    <text evidence="1">The sequence shown here is derived from an EMBL/GenBank/DDBJ whole genome shotgun (WGS) entry which is preliminary data.</text>
</comment>
<dbReference type="Proteomes" id="UP000248314">
    <property type="component" value="Unassembled WGS sequence"/>
</dbReference>
<dbReference type="RefSeq" id="WP_146210606.1">
    <property type="nucleotide sequence ID" value="NZ_BAIZ01000022.1"/>
</dbReference>
<sequence length="518" mass="58763">MSLLEDVGIPIEMVSEETAVEVIGEDAEMMSGNSERRKKREEKNRLIDEATALITGKDVKQVRKERIEDERHRKEEAQEIYEKVLSGDFSDVTLQKIDKYINKVTSNNVYGRRLSQRLPQSVERKMYQRRQGALGFDAIERDALFSRISESAVPKNGRASKAGRREVERRKEKALKGWAIATGHWHTDLSEFTDEQMPFAIGTDSDVYLSKDGKHVIKLSKGKFDAKFPTDIDAVPLFNSIFPNSAYRIVGYGEIGGHFVKILEQDAVDFSNATPLSVEERVAYMQSLGFNPINSENTVFSNGQIVVADLQKGNIVKDVSGNIRVIDADVKLHTKDFGGNYTYPSVEQDLPHTEMKTLQGTIYGWTVGGKIYLTKDGLNPETPIHEYTHIWAEAMRRKNADGWNSVKQLLKDTSVWSEVLNDPNYQDIRDNEDSVASEVLSRISGKENAKKFEEQAKKTLAETRGIEKKAQVSHLISNVHRALNKFWNWIGKDLFGIKKFSSVEEVTDKGFLRPCQRH</sequence>
<evidence type="ECO:0000313" key="2">
    <source>
        <dbReference type="Proteomes" id="UP000248314"/>
    </source>
</evidence>
<dbReference type="AlphaFoldDB" id="A0A318HZV9"/>
<protein>
    <submittedName>
        <fullName evidence="1">Uncharacterized protein</fullName>
    </submittedName>
</protein>
<accession>A0A318HZV9</accession>
<dbReference type="OrthoDB" id="9815272at2"/>
<dbReference type="InterPro" id="IPR041055">
    <property type="entry name" value="Kinase-PolyVal"/>
</dbReference>
<dbReference type="Pfam" id="PF18762">
    <property type="entry name" value="Kinase-PolyVal"/>
    <property type="match status" value="1"/>
</dbReference>
<keyword evidence="2" id="KW-1185">Reference proteome</keyword>